<dbReference type="AlphaFoldDB" id="K1PPJ3"/>
<name>K1PPJ3_MAGGI</name>
<feature type="compositionally biased region" description="Polar residues" evidence="1">
    <location>
        <begin position="856"/>
        <end position="865"/>
    </location>
</feature>
<proteinExistence type="predicted"/>
<accession>K1PPJ3</accession>
<feature type="region of interest" description="Disordered" evidence="1">
    <location>
        <begin position="563"/>
        <end position="590"/>
    </location>
</feature>
<feature type="compositionally biased region" description="Polar residues" evidence="1">
    <location>
        <begin position="9"/>
        <end position="34"/>
    </location>
</feature>
<feature type="compositionally biased region" description="Basic and acidic residues" evidence="1">
    <location>
        <begin position="319"/>
        <end position="333"/>
    </location>
</feature>
<dbReference type="HOGENOM" id="CLU_328531_0_0_1"/>
<feature type="compositionally biased region" description="Basic and acidic residues" evidence="1">
    <location>
        <begin position="48"/>
        <end position="63"/>
    </location>
</feature>
<feature type="region of interest" description="Disordered" evidence="1">
    <location>
        <begin position="842"/>
        <end position="875"/>
    </location>
</feature>
<reference evidence="2" key="1">
    <citation type="journal article" date="2012" name="Nature">
        <title>The oyster genome reveals stress adaptation and complexity of shell formation.</title>
        <authorList>
            <person name="Zhang G."/>
            <person name="Fang X."/>
            <person name="Guo X."/>
            <person name="Li L."/>
            <person name="Luo R."/>
            <person name="Xu F."/>
            <person name="Yang P."/>
            <person name="Zhang L."/>
            <person name="Wang X."/>
            <person name="Qi H."/>
            <person name="Xiong Z."/>
            <person name="Que H."/>
            <person name="Xie Y."/>
            <person name="Holland P.W."/>
            <person name="Paps J."/>
            <person name="Zhu Y."/>
            <person name="Wu F."/>
            <person name="Chen Y."/>
            <person name="Wang J."/>
            <person name="Peng C."/>
            <person name="Meng J."/>
            <person name="Yang L."/>
            <person name="Liu J."/>
            <person name="Wen B."/>
            <person name="Zhang N."/>
            <person name="Huang Z."/>
            <person name="Zhu Q."/>
            <person name="Feng Y."/>
            <person name="Mount A."/>
            <person name="Hedgecock D."/>
            <person name="Xu Z."/>
            <person name="Liu Y."/>
            <person name="Domazet-Loso T."/>
            <person name="Du Y."/>
            <person name="Sun X."/>
            <person name="Zhang S."/>
            <person name="Liu B."/>
            <person name="Cheng P."/>
            <person name="Jiang X."/>
            <person name="Li J."/>
            <person name="Fan D."/>
            <person name="Wang W."/>
            <person name="Fu W."/>
            <person name="Wang T."/>
            <person name="Wang B."/>
            <person name="Zhang J."/>
            <person name="Peng Z."/>
            <person name="Li Y."/>
            <person name="Li N."/>
            <person name="Wang J."/>
            <person name="Chen M."/>
            <person name="He Y."/>
            <person name="Tan F."/>
            <person name="Song X."/>
            <person name="Zheng Q."/>
            <person name="Huang R."/>
            <person name="Yang H."/>
            <person name="Du X."/>
            <person name="Chen L."/>
            <person name="Yang M."/>
            <person name="Gaffney P.M."/>
            <person name="Wang S."/>
            <person name="Luo L."/>
            <person name="She Z."/>
            <person name="Ming Y."/>
            <person name="Huang W."/>
            <person name="Zhang S."/>
            <person name="Huang B."/>
            <person name="Zhang Y."/>
            <person name="Qu T."/>
            <person name="Ni P."/>
            <person name="Miao G."/>
            <person name="Wang J."/>
            <person name="Wang Q."/>
            <person name="Steinberg C.E."/>
            <person name="Wang H."/>
            <person name="Li N."/>
            <person name="Qian L."/>
            <person name="Zhang G."/>
            <person name="Li Y."/>
            <person name="Yang H."/>
            <person name="Liu X."/>
            <person name="Wang J."/>
            <person name="Yin Y."/>
            <person name="Wang J."/>
        </authorList>
    </citation>
    <scope>NUCLEOTIDE SEQUENCE [LARGE SCALE GENOMIC DNA]</scope>
    <source>
        <strain evidence="2">05x7-T-G4-1.051#20</strain>
    </source>
</reference>
<sequence length="875" mass="102092">MDGLREMQDNNSHTSSHNIARSGVTLSQQRSGTRQSREASKPSTTALRQRDLRSYSDRDEQLKESYIIRPEKSSHYLQDRLLENQYKPSFHSEINIRPDRENSQPKQEFSYYEEYVPTKRISEMNDNEWPVENFPSIGSRIDARRSYSQPAVFRKSEVILDPGETYYNNNYPDKYFEHQDNREHIVMPIYKVPNTPPLPNPYQTTYREHFGMVNNRTRVRPNRQLVDSGIEVNGSRDSGERNHNVPSRSPHSQYQQALANHRASTYGSGRRKEREFDFESRSSSRNGRHSRGPSTSNEPNLENDQEVLKFLKERRSVSGFMEAKRESPQEARRSRFNRCVQERRSAPSSSVVPSDNEEQYIDDPQNDDRVLEYLRQKKTVSALIDDSRQTMPIKFVRDFEERRQPNVPVSERDRENDEEVLYYLRHRRSISGGRSDENEGARERVMQNVREDFEYVGPRSLETMADINQELKYTKMFAKNTTQYPPAAAKIGERKDIKVPITSRNVFSPPPSNRGSPQQRREAQDEGPSTPYQEYLRRSMIRWPVKDIDIRRSRDALKGNRLQELLNKDGDQHANQRESRHSGNNNNIESSAYIYNSGEEFLDDSEQINQREQIEYNDKPFSGRNKAEGNEFLQQVKKRGNDERVMREERTQQRGRRPRTSTGDTRDRTLNETRDYSSFTMGGSDSGLYERGAGPKHSTPKPSPEQRSTWERRNSSGSLLEVMRNSPTIQNKFFSRSENMAQEDFTNVDIWKTDIDSRAGRRRSREQILQNQQRDYQNEADHAISRPDARVLPNSQTLSSLQGMSSERLHSRVSEAFLGPQSLLGDRRQTRKASFIGYHKSNERARNGHRYHDNMDTTFDSNESIPRTPPPPPNF</sequence>
<organism evidence="2">
    <name type="scientific">Magallana gigas</name>
    <name type="common">Pacific oyster</name>
    <name type="synonym">Crassostrea gigas</name>
    <dbReference type="NCBI Taxonomy" id="29159"/>
    <lineage>
        <taxon>Eukaryota</taxon>
        <taxon>Metazoa</taxon>
        <taxon>Spiralia</taxon>
        <taxon>Lophotrochozoa</taxon>
        <taxon>Mollusca</taxon>
        <taxon>Bivalvia</taxon>
        <taxon>Autobranchia</taxon>
        <taxon>Pteriomorphia</taxon>
        <taxon>Ostreida</taxon>
        <taxon>Ostreoidea</taxon>
        <taxon>Ostreidae</taxon>
        <taxon>Magallana</taxon>
    </lineage>
</organism>
<feature type="compositionally biased region" description="Basic and acidic residues" evidence="1">
    <location>
        <begin position="566"/>
        <end position="581"/>
    </location>
</feature>
<feature type="region of interest" description="Disordered" evidence="1">
    <location>
        <begin position="634"/>
        <end position="719"/>
    </location>
</feature>
<feature type="region of interest" description="Disordered" evidence="1">
    <location>
        <begin position="1"/>
        <end position="66"/>
    </location>
</feature>
<feature type="region of interest" description="Disordered" evidence="1">
    <location>
        <begin position="758"/>
        <end position="779"/>
    </location>
</feature>
<protein>
    <submittedName>
        <fullName evidence="2">Uncharacterized protein</fullName>
    </submittedName>
</protein>
<feature type="compositionally biased region" description="Basic and acidic residues" evidence="1">
    <location>
        <begin position="270"/>
        <end position="282"/>
    </location>
</feature>
<feature type="compositionally biased region" description="Basic and acidic residues" evidence="1">
    <location>
        <begin position="664"/>
        <end position="675"/>
    </location>
</feature>
<dbReference type="InParanoid" id="K1PPJ3"/>
<evidence type="ECO:0000313" key="2">
    <source>
        <dbReference type="EMBL" id="EKC18380.1"/>
    </source>
</evidence>
<feature type="compositionally biased region" description="Basic and acidic residues" evidence="1">
    <location>
        <begin position="639"/>
        <end position="652"/>
    </location>
</feature>
<feature type="region of interest" description="Disordered" evidence="1">
    <location>
        <begin position="319"/>
        <end position="362"/>
    </location>
</feature>
<feature type="region of interest" description="Disordered" evidence="1">
    <location>
        <begin position="215"/>
        <end position="303"/>
    </location>
</feature>
<evidence type="ECO:0000256" key="1">
    <source>
        <dbReference type="SAM" id="MobiDB-lite"/>
    </source>
</evidence>
<feature type="compositionally biased region" description="Polar residues" evidence="1">
    <location>
        <begin position="244"/>
        <end position="267"/>
    </location>
</feature>
<feature type="region of interest" description="Disordered" evidence="1">
    <location>
        <begin position="495"/>
        <end position="535"/>
    </location>
</feature>
<gene>
    <name evidence="2" type="ORF">CGI_10013055</name>
</gene>
<feature type="compositionally biased region" description="Basic and acidic residues" evidence="1">
    <location>
        <begin position="842"/>
        <end position="855"/>
    </location>
</feature>
<dbReference type="EMBL" id="JH816292">
    <property type="protein sequence ID" value="EKC18380.1"/>
    <property type="molecule type" value="Genomic_DNA"/>
</dbReference>